<keyword evidence="2" id="KW-1277">Toxin-antitoxin system</keyword>
<evidence type="ECO:0000256" key="2">
    <source>
        <dbReference type="ARBA" id="ARBA00022649"/>
    </source>
</evidence>
<dbReference type="STRING" id="438753.AZC_2235"/>
<dbReference type="PANTHER" id="PTHR33755:SF6">
    <property type="entry name" value="PLASMID STABILIZATION SYSTEM PROTEIN"/>
    <property type="match status" value="1"/>
</dbReference>
<dbReference type="HOGENOM" id="CLU_147162_11_1_5"/>
<dbReference type="eggNOG" id="COG3668">
    <property type="taxonomic scope" value="Bacteria"/>
</dbReference>
<evidence type="ECO:0000313" key="3">
    <source>
        <dbReference type="EMBL" id="BAF88233.1"/>
    </source>
</evidence>
<gene>
    <name evidence="3" type="ordered locus">AZC_2235</name>
</gene>
<accession>A8I571</accession>
<dbReference type="PANTHER" id="PTHR33755">
    <property type="entry name" value="TOXIN PARE1-RELATED"/>
    <property type="match status" value="1"/>
</dbReference>
<dbReference type="InterPro" id="IPR035093">
    <property type="entry name" value="RelE/ParE_toxin_dom_sf"/>
</dbReference>
<dbReference type="InterPro" id="IPR007712">
    <property type="entry name" value="RelE/ParE_toxin"/>
</dbReference>
<dbReference type="Proteomes" id="UP000000270">
    <property type="component" value="Chromosome"/>
</dbReference>
<reference evidence="3 4" key="5">
    <citation type="journal article" date="2010" name="Appl. Environ. Microbiol.">
        <title>phrR-like gene praR of Azorhizobium caulinodans ORS571 is essential for symbiosis with Sesbania rostrata and is involved in expression of reb genes.</title>
        <authorList>
            <person name="Akiba N."/>
            <person name="Aono T."/>
            <person name="Toyazaki H."/>
            <person name="Sato S."/>
            <person name="Oyaizu H."/>
        </authorList>
    </citation>
    <scope>NUCLEOTIDE SEQUENCE [LARGE SCALE GENOMIC DNA]</scope>
    <source>
        <strain evidence="4">ATCC 43989 / DSM 5975 / JCM 20966 / LMG 6465 / NBRC 14845 / NCIMB 13405 / ORS 571</strain>
    </source>
</reference>
<comment type="similarity">
    <text evidence="1">Belongs to the RelE toxin family.</text>
</comment>
<reference evidence="3 4" key="3">
    <citation type="journal article" date="2008" name="BMC Genomics">
        <title>The genome of the versatile nitrogen fixer Azorhizobium caulinodans ORS571.</title>
        <authorList>
            <person name="Lee KB."/>
            <person name="Backer P.D."/>
            <person name="Aono T."/>
            <person name="Liu CT."/>
            <person name="Suzuki S."/>
            <person name="Suzuki T."/>
            <person name="Kaneko T."/>
            <person name="Yamada M."/>
            <person name="Tabata S."/>
            <person name="Kupfer D.M."/>
            <person name="Najar F.Z."/>
            <person name="Wiley G.B."/>
            <person name="Roe B."/>
            <person name="Binnewies T.T."/>
            <person name="Ussery D.W."/>
            <person name="D'Haeze W."/>
            <person name="Herder J.D."/>
            <person name="Gevers D."/>
            <person name="Vereecke D."/>
            <person name="Holsters M."/>
            <person name="Oyaizu H."/>
        </authorList>
    </citation>
    <scope>NUCLEOTIDE SEQUENCE [LARGE SCALE GENOMIC DNA]</scope>
    <source>
        <strain evidence="4">ATCC 43989 / DSM 5975 / JCM 20966 / LMG 6465 / NBRC 14845 / NCIMB 13405 / ORS 571</strain>
    </source>
</reference>
<keyword evidence="4" id="KW-1185">Reference proteome</keyword>
<proteinExistence type="inferred from homology"/>
<name>A8I571_AZOC5</name>
<dbReference type="KEGG" id="azc:AZC_2235"/>
<reference evidence="3 4" key="1">
    <citation type="journal article" date="2007" name="Appl. Environ. Microbiol.">
        <title>Rhizobial factors required for stem nodule maturation and maintenance in Sesbania rostrata-Azorhizobium caulinodans ORS571 symbiosis.</title>
        <authorList>
            <person name="Suzuki S."/>
            <person name="Aono T."/>
            <person name="Lee KB."/>
            <person name="Suzuki T."/>
            <person name="Liu CT."/>
            <person name="Miwa H."/>
            <person name="Wakao S."/>
            <person name="Iki T."/>
            <person name="Oyaizu H."/>
        </authorList>
    </citation>
    <scope>NUCLEOTIDE SEQUENCE [LARGE SCALE GENOMIC DNA]</scope>
    <source>
        <strain evidence="4">ATCC 43989 / DSM 5975 / JCM 20966 / LMG 6465 / NBRC 14845 / NCIMB 13405 / ORS 571</strain>
    </source>
</reference>
<reference evidence="3 4" key="6">
    <citation type="journal article" date="2011" name="Appl. Environ. Microbiol.">
        <title>Involvement of the azorhizobial chromosome partition gene (parA) in the onset of bacteroid differentiation during Sesbania rostrata stem nodule development.</title>
        <authorList>
            <person name="Liu CT."/>
            <person name="Lee KB."/>
            <person name="Wang YS."/>
            <person name="Peng MH."/>
            <person name="Lee KT."/>
            <person name="Suzuki S."/>
            <person name="Suzuki T."/>
            <person name="Oyaizu H."/>
        </authorList>
    </citation>
    <scope>NUCLEOTIDE SEQUENCE [LARGE SCALE GENOMIC DNA]</scope>
    <source>
        <strain evidence="4">ATCC 43989 / DSM 5975 / JCM 20966 / LMG 6465 / NBRC 14845 / NCIMB 13405 / ORS 571</strain>
    </source>
</reference>
<dbReference type="InterPro" id="IPR051803">
    <property type="entry name" value="TA_system_RelE-like_toxin"/>
</dbReference>
<dbReference type="AlphaFoldDB" id="A8I571"/>
<evidence type="ECO:0000256" key="1">
    <source>
        <dbReference type="ARBA" id="ARBA00006226"/>
    </source>
</evidence>
<evidence type="ECO:0008006" key="5">
    <source>
        <dbReference type="Google" id="ProtNLM"/>
    </source>
</evidence>
<protein>
    <recommendedName>
        <fullName evidence="5">Plasmid stabilization system protein</fullName>
    </recommendedName>
</protein>
<sequence>MFPTLPRTIPDAAQRLLDEIRGKTGRLPEHPKLYRSGRVVGTREMVCGNYVIVYAETEERIVILRVLHGRQEWPR</sequence>
<dbReference type="Gene3D" id="3.30.2310.20">
    <property type="entry name" value="RelE-like"/>
    <property type="match status" value="1"/>
</dbReference>
<reference evidence="3 4" key="4">
    <citation type="journal article" date="2009" name="Appl. Environ. Microbiol.">
        <title>Comparative genome-wide transcriptional profiling of Azorhizobium caulinodans ORS571 grown under free-living and symbiotic conditions.</title>
        <authorList>
            <person name="Tsukada S."/>
            <person name="Aono T."/>
            <person name="Akiba N."/>
            <person name="Lee KB."/>
            <person name="Liu CT."/>
            <person name="Toyazaki H."/>
            <person name="Oyaizu H."/>
        </authorList>
    </citation>
    <scope>NUCLEOTIDE SEQUENCE [LARGE SCALE GENOMIC DNA]</scope>
    <source>
        <strain evidence="4">ATCC 43989 / DSM 5975 / JCM 20966 / LMG 6465 / NBRC 14845 / NCIMB 13405 / ORS 571</strain>
    </source>
</reference>
<dbReference type="Pfam" id="PF05016">
    <property type="entry name" value="ParE_toxin"/>
    <property type="match status" value="1"/>
</dbReference>
<dbReference type="EMBL" id="AP009384">
    <property type="protein sequence ID" value="BAF88233.1"/>
    <property type="molecule type" value="Genomic_DNA"/>
</dbReference>
<evidence type="ECO:0000313" key="4">
    <source>
        <dbReference type="Proteomes" id="UP000000270"/>
    </source>
</evidence>
<dbReference type="RefSeq" id="WP_012170762.1">
    <property type="nucleotide sequence ID" value="NC_009937.1"/>
</dbReference>
<reference evidence="4" key="2">
    <citation type="submission" date="2007-04" db="EMBL/GenBank/DDBJ databases">
        <title>Complete genome sequence of the nitrogen-fixing bacterium Azorhizobium caulinodans ORS571.</title>
        <authorList>
            <person name="Lee K.B."/>
            <person name="Backer P.D."/>
            <person name="Aono T."/>
            <person name="Liu C.T."/>
            <person name="Suzuki S."/>
            <person name="Suzuki T."/>
            <person name="Kaneko T."/>
            <person name="Yamada M."/>
            <person name="Tabata S."/>
            <person name="Kupfer D.M."/>
            <person name="Najar F.Z."/>
            <person name="Wiley G.B."/>
            <person name="Roe B."/>
            <person name="Binnewies T."/>
            <person name="Ussery D."/>
            <person name="Vereecke D."/>
            <person name="Gevers D."/>
            <person name="Holsters M."/>
            <person name="Oyaizu H."/>
        </authorList>
    </citation>
    <scope>NUCLEOTIDE SEQUENCE [LARGE SCALE GENOMIC DNA]</scope>
    <source>
        <strain evidence="4">ATCC 43989 / DSM 5975 / JCM 20966 / LMG 6465 / NBRC 14845 / NCIMB 13405 / ORS 571</strain>
    </source>
</reference>
<organism evidence="3 4">
    <name type="scientific">Azorhizobium caulinodans (strain ATCC 43989 / DSM 5975 / JCM 20966 / LMG 6465 / NBRC 14845 / NCIMB 13405 / ORS 571)</name>
    <dbReference type="NCBI Taxonomy" id="438753"/>
    <lineage>
        <taxon>Bacteria</taxon>
        <taxon>Pseudomonadati</taxon>
        <taxon>Pseudomonadota</taxon>
        <taxon>Alphaproteobacteria</taxon>
        <taxon>Hyphomicrobiales</taxon>
        <taxon>Xanthobacteraceae</taxon>
        <taxon>Azorhizobium</taxon>
    </lineage>
</organism>